<keyword evidence="4" id="KW-1185">Reference proteome</keyword>
<evidence type="ECO:0000313" key="3">
    <source>
        <dbReference type="EMBL" id="RXK48946.1"/>
    </source>
</evidence>
<dbReference type="OrthoDB" id="129627at2"/>
<dbReference type="Proteomes" id="UP000289455">
    <property type="component" value="Unassembled WGS sequence"/>
</dbReference>
<reference evidence="3 4" key="1">
    <citation type="submission" date="2019-01" db="EMBL/GenBank/DDBJ databases">
        <title>Cytophagaceae bacterium strain CAR-16.</title>
        <authorList>
            <person name="Chen W.-M."/>
        </authorList>
    </citation>
    <scope>NUCLEOTIDE SEQUENCE [LARGE SCALE GENOMIC DNA]</scope>
    <source>
        <strain evidence="3 4">CAR-16</strain>
    </source>
</reference>
<evidence type="ECO:0000259" key="2">
    <source>
        <dbReference type="Pfam" id="PF22570"/>
    </source>
</evidence>
<name>A0A4V1M5F4_9BACT</name>
<keyword evidence="1" id="KW-0472">Membrane</keyword>
<proteinExistence type="predicted"/>
<comment type="caution">
    <text evidence="3">The sequence shown here is derived from an EMBL/GenBank/DDBJ whole genome shotgun (WGS) entry which is preliminary data.</text>
</comment>
<dbReference type="Pfam" id="PF22570">
    <property type="entry name" value="LiaF-TM"/>
    <property type="match status" value="1"/>
</dbReference>
<protein>
    <recommendedName>
        <fullName evidence="2">LiaF transmembrane domain-containing protein</fullName>
    </recommendedName>
</protein>
<sequence length="270" mass="30120">MMESNGPFHLLVEQIYTLKIMSKKSTSTSGSTVGIVFLLVGIVFLIRQADWFEFPEWLFTWPVLLIVVGLVSGISSSFQGNGWFWPLIIGSIFLIDHEFVEVDIFEYTLPLVFILIGISMVLKTNRKANKKSMGREDSSGQSGTGSSNAHFSIHDEPFIAISSVLSSRHLKVTNQDFKGANLTNILAGMEIDLSQVEFEGVSIQIELTQILSGVTIYVPANWEIRQHYTTLLAGFEDKRNTLGNNLEGEKKILYLNGIQALSGIEIKDIR</sequence>
<feature type="domain" description="LiaF transmembrane" evidence="2">
    <location>
        <begin position="33"/>
        <end position="127"/>
    </location>
</feature>
<dbReference type="EMBL" id="SDHY01000004">
    <property type="protein sequence ID" value="RXK48946.1"/>
    <property type="molecule type" value="Genomic_DNA"/>
</dbReference>
<feature type="transmembrane region" description="Helical" evidence="1">
    <location>
        <begin position="104"/>
        <end position="122"/>
    </location>
</feature>
<organism evidence="3 4">
    <name type="scientific">Aquirufa rosea</name>
    <dbReference type="NCBI Taxonomy" id="2509241"/>
    <lineage>
        <taxon>Bacteria</taxon>
        <taxon>Pseudomonadati</taxon>
        <taxon>Bacteroidota</taxon>
        <taxon>Cytophagia</taxon>
        <taxon>Cytophagales</taxon>
        <taxon>Flectobacillaceae</taxon>
        <taxon>Aquirufa</taxon>
    </lineage>
</organism>
<gene>
    <name evidence="3" type="ORF">ESB04_08315</name>
</gene>
<feature type="transmembrane region" description="Helical" evidence="1">
    <location>
        <begin position="58"/>
        <end position="78"/>
    </location>
</feature>
<dbReference type="InterPro" id="IPR054331">
    <property type="entry name" value="LiaF_TM"/>
</dbReference>
<accession>A0A4V1M5F4</accession>
<evidence type="ECO:0000256" key="1">
    <source>
        <dbReference type="SAM" id="Phobius"/>
    </source>
</evidence>
<dbReference type="AlphaFoldDB" id="A0A4V1M5F4"/>
<evidence type="ECO:0000313" key="4">
    <source>
        <dbReference type="Proteomes" id="UP000289455"/>
    </source>
</evidence>
<keyword evidence="1" id="KW-1133">Transmembrane helix</keyword>
<feature type="transmembrane region" description="Helical" evidence="1">
    <location>
        <begin position="28"/>
        <end position="46"/>
    </location>
</feature>
<keyword evidence="1" id="KW-0812">Transmembrane</keyword>